<dbReference type="RefSeq" id="XP_033672630.1">
    <property type="nucleotide sequence ID" value="XM_033811522.1"/>
</dbReference>
<sequence length="1152" mass="129357">MSSNTGNFKYADIDIEAGIQNFKPLRIKVDEKHIYCVASDDQTRRIKIAGENTEKLKDDARLYKAERKLIERILVKQAADKYGQQIIPVNNARFLVRPHSTTTQTPHQSDQSYPLRNTTDNAPGKRLIDPANVGQDQNEVPKSDIKFSAIVITWNGRGSPPEQLGHFTAAAKSESIKLSKPLQDHLFERVWNHGRDSTTQLRFHWTKVVLFKRNDDLDAPQVLQNLWNVLREKTNTSEFTLHHVPCKVYKQELSMRDALLQMQWAPGANLVDQGYWYDIVHALLKAEFGDQENSAIHGEKFYDLGKNKNTNKRLQGLLHCVGKHRNVFLNAAHEPMLEEGVCPKLFFMPGSVADFMVEHFGTGSDKQIARQLALLQEALRGKLVRFKADGSKITKAIESVSSSTGANVENHEMHPSWRGKIGLTLQHRNLPCINVGTKYRPALLPPEMVMLVPGQSFKRPITPSLRREIVDLRQRNADNKVGEMRLSEVGMVSRMEQPTPKKRNVQLAELIQESVGNQTQLMYITAGIESVEMPLWTKFQSYLRKALNPDDKDEAKSARTVFLQHKPGQDVVSFWKRQLTNAKNNAKSQGGKHPIAVVILRDDMYHAYLYKVIKTLCDTDVGLQCFFIKVSTLEQKKVKVNDDNRAAEMTAKVIAKKVAVRNPKEPKALEGDEALNLSVAIHIERVTVNAPKPKPDGTLARGSQAAKTVYVVVLSSRDTEKSDRYCTKTELVGPENIQDFPLEDRVKDFVQEIVTKSKLNPALQHRVVILRSGYMPRSEARDVPAGRRLPVQQIYTFPSTTDVNNKDIYTVDDDDTEANRTLVKVFNMNQAINSEVSTFRDIITAVVGSHTLVSYVLVSQDKSFEFTESTKKTIEHAVAQMAEAEGTKALKESFFITDTRVNPSRNSIGTHRSVHVKNNASVVTLTLLGEPLADDESDPVSGKQDIQKFDFPEASAKTPRTEKAANVPKKATRQSTGSNPENRKGTPQRAPVSQSPFGNSSFSGSLRASSQSLLSPLGPPSRSFREAENLKSSTNQENFSFDGYNDGQKSPSPKPFLATPSPKQNDTITIQKNALPSNIKNAELTRLAKLWYDDRLELYNTKLPIPTHLAYLAAKRAQLHMRYDNFDDDADDAAPCALDPIHDDVKDTLYFL</sequence>
<keyword evidence="4" id="KW-1185">Reference proteome</keyword>
<feature type="domain" description="PAZ" evidence="2">
    <location>
        <begin position="351"/>
        <end position="453"/>
    </location>
</feature>
<accession>A0A6A6CX88</accession>
<evidence type="ECO:0000259" key="2">
    <source>
        <dbReference type="PROSITE" id="PS50821"/>
    </source>
</evidence>
<organism evidence="3 4">
    <name type="scientific">Zasmidium cellare ATCC 36951</name>
    <dbReference type="NCBI Taxonomy" id="1080233"/>
    <lineage>
        <taxon>Eukaryota</taxon>
        <taxon>Fungi</taxon>
        <taxon>Dikarya</taxon>
        <taxon>Ascomycota</taxon>
        <taxon>Pezizomycotina</taxon>
        <taxon>Dothideomycetes</taxon>
        <taxon>Dothideomycetidae</taxon>
        <taxon>Mycosphaerellales</taxon>
        <taxon>Mycosphaerellaceae</taxon>
        <taxon>Zasmidium</taxon>
    </lineage>
</organism>
<dbReference type="PROSITE" id="PS50821">
    <property type="entry name" value="PAZ"/>
    <property type="match status" value="1"/>
</dbReference>
<feature type="region of interest" description="Disordered" evidence="1">
    <location>
        <begin position="950"/>
        <end position="1064"/>
    </location>
</feature>
<dbReference type="GO" id="GO:0003723">
    <property type="term" value="F:RNA binding"/>
    <property type="evidence" value="ECO:0007669"/>
    <property type="project" value="InterPro"/>
</dbReference>
<dbReference type="GeneID" id="54564794"/>
<protein>
    <recommendedName>
        <fullName evidence="2">PAZ domain-containing protein</fullName>
    </recommendedName>
</protein>
<feature type="compositionally biased region" description="Polar residues" evidence="1">
    <location>
        <begin position="99"/>
        <end position="121"/>
    </location>
</feature>
<evidence type="ECO:0000256" key="1">
    <source>
        <dbReference type="SAM" id="MobiDB-lite"/>
    </source>
</evidence>
<dbReference type="InterPro" id="IPR036085">
    <property type="entry name" value="PAZ_dom_sf"/>
</dbReference>
<dbReference type="AlphaFoldDB" id="A0A6A6CX88"/>
<reference evidence="3" key="1">
    <citation type="journal article" date="2020" name="Stud. Mycol.">
        <title>101 Dothideomycetes genomes: a test case for predicting lifestyles and emergence of pathogens.</title>
        <authorList>
            <person name="Haridas S."/>
            <person name="Albert R."/>
            <person name="Binder M."/>
            <person name="Bloem J."/>
            <person name="Labutti K."/>
            <person name="Salamov A."/>
            <person name="Andreopoulos B."/>
            <person name="Baker S."/>
            <person name="Barry K."/>
            <person name="Bills G."/>
            <person name="Bluhm B."/>
            <person name="Cannon C."/>
            <person name="Castanera R."/>
            <person name="Culley D."/>
            <person name="Daum C."/>
            <person name="Ezra D."/>
            <person name="Gonzalez J."/>
            <person name="Henrissat B."/>
            <person name="Kuo A."/>
            <person name="Liang C."/>
            <person name="Lipzen A."/>
            <person name="Lutzoni F."/>
            <person name="Magnuson J."/>
            <person name="Mondo S."/>
            <person name="Nolan M."/>
            <person name="Ohm R."/>
            <person name="Pangilinan J."/>
            <person name="Park H.-J."/>
            <person name="Ramirez L."/>
            <person name="Alfaro M."/>
            <person name="Sun H."/>
            <person name="Tritt A."/>
            <person name="Yoshinaga Y."/>
            <person name="Zwiers L.-H."/>
            <person name="Turgeon B."/>
            <person name="Goodwin S."/>
            <person name="Spatafora J."/>
            <person name="Crous P."/>
            <person name="Grigoriev I."/>
        </authorList>
    </citation>
    <scope>NUCLEOTIDE SEQUENCE</scope>
    <source>
        <strain evidence="3">ATCC 36951</strain>
    </source>
</reference>
<feature type="compositionally biased region" description="Polar residues" evidence="1">
    <location>
        <begin position="991"/>
        <end position="1008"/>
    </location>
</feature>
<proteinExistence type="predicted"/>
<dbReference type="EMBL" id="ML993582">
    <property type="protein sequence ID" value="KAF2171741.1"/>
    <property type="molecule type" value="Genomic_DNA"/>
</dbReference>
<dbReference type="PANTHER" id="PTHR22891">
    <property type="entry name" value="EUKARYOTIC TRANSLATION INITIATION FACTOR 2C"/>
    <property type="match status" value="1"/>
</dbReference>
<dbReference type="Proteomes" id="UP000799537">
    <property type="component" value="Unassembled WGS sequence"/>
</dbReference>
<gene>
    <name evidence="3" type="ORF">M409DRAFT_50395</name>
</gene>
<dbReference type="InterPro" id="IPR003100">
    <property type="entry name" value="PAZ_dom"/>
</dbReference>
<dbReference type="OrthoDB" id="3636600at2759"/>
<dbReference type="Gene3D" id="2.170.260.10">
    <property type="entry name" value="paz domain"/>
    <property type="match status" value="1"/>
</dbReference>
<evidence type="ECO:0000313" key="3">
    <source>
        <dbReference type="EMBL" id="KAF2171741.1"/>
    </source>
</evidence>
<dbReference type="SUPFAM" id="SSF101690">
    <property type="entry name" value="PAZ domain"/>
    <property type="match status" value="1"/>
</dbReference>
<feature type="region of interest" description="Disordered" evidence="1">
    <location>
        <begin position="99"/>
        <end position="135"/>
    </location>
</feature>
<feature type="compositionally biased region" description="Polar residues" evidence="1">
    <location>
        <begin position="1030"/>
        <end position="1039"/>
    </location>
</feature>
<evidence type="ECO:0000313" key="4">
    <source>
        <dbReference type="Proteomes" id="UP000799537"/>
    </source>
</evidence>
<name>A0A6A6CX88_ZASCE</name>
<feature type="compositionally biased region" description="Low complexity" evidence="1">
    <location>
        <begin position="1009"/>
        <end position="1022"/>
    </location>
</feature>